<evidence type="ECO:0000259" key="1">
    <source>
        <dbReference type="Pfam" id="PF17906"/>
    </source>
</evidence>
<dbReference type="GeneID" id="106741870"/>
<dbReference type="OrthoDB" id="10033972at2759"/>
<proteinExistence type="predicted"/>
<feature type="domain" description="Mos1 transposase HTH" evidence="1">
    <location>
        <begin position="7"/>
        <end position="51"/>
    </location>
</feature>
<keyword evidence="2" id="KW-1185">Reference proteome</keyword>
<dbReference type="Pfam" id="PF17906">
    <property type="entry name" value="HTH_48"/>
    <property type="match status" value="1"/>
</dbReference>
<dbReference type="RefSeq" id="XP_014469757.1">
    <property type="nucleotide sequence ID" value="XM_014614271.1"/>
</dbReference>
<evidence type="ECO:0000313" key="3">
    <source>
        <dbReference type="RefSeq" id="XP_014469757.1"/>
    </source>
</evidence>
<name>A0A6P3WV60_DINQU</name>
<sequence length="185" mass="21718">MEKSEKRAVIKYFYLKGLTSLQIKEELDSTLKDSSPSYSTVKQWVSEFKKGRTSTSDDPRSGRSVEVTTPEMIEKIHKIVMEDRRLKVSETVEATRMSTERVRNISHEHLSIRKLCARWVPRLLTFDQKFTRKTVSIKNLALYKRNPSEFMGRFITVDETWIHHYTPETKQQLKQWIGPGEPTPK</sequence>
<dbReference type="Proteomes" id="UP000515204">
    <property type="component" value="Unplaced"/>
</dbReference>
<gene>
    <name evidence="3" type="primary">LOC106741870</name>
</gene>
<dbReference type="InterPro" id="IPR052709">
    <property type="entry name" value="Transposase-MT_Hybrid"/>
</dbReference>
<dbReference type="KEGG" id="dqu:106741870"/>
<organism evidence="2 3">
    <name type="scientific">Dinoponera quadriceps</name>
    <name type="common">South American ant</name>
    <dbReference type="NCBI Taxonomy" id="609295"/>
    <lineage>
        <taxon>Eukaryota</taxon>
        <taxon>Metazoa</taxon>
        <taxon>Ecdysozoa</taxon>
        <taxon>Arthropoda</taxon>
        <taxon>Hexapoda</taxon>
        <taxon>Insecta</taxon>
        <taxon>Pterygota</taxon>
        <taxon>Neoptera</taxon>
        <taxon>Endopterygota</taxon>
        <taxon>Hymenoptera</taxon>
        <taxon>Apocrita</taxon>
        <taxon>Aculeata</taxon>
        <taxon>Formicoidea</taxon>
        <taxon>Formicidae</taxon>
        <taxon>Ponerinae</taxon>
        <taxon>Ponerini</taxon>
        <taxon>Dinoponera</taxon>
    </lineage>
</organism>
<dbReference type="PANTHER" id="PTHR46060">
    <property type="entry name" value="MARINER MOS1 TRANSPOSASE-LIKE PROTEIN"/>
    <property type="match status" value="1"/>
</dbReference>
<dbReference type="Gene3D" id="3.30.420.10">
    <property type="entry name" value="Ribonuclease H-like superfamily/Ribonuclease H"/>
    <property type="match status" value="1"/>
</dbReference>
<evidence type="ECO:0000313" key="2">
    <source>
        <dbReference type="Proteomes" id="UP000515204"/>
    </source>
</evidence>
<protein>
    <recommendedName>
        <fullName evidence="1">Mos1 transposase HTH domain-containing protein</fullName>
    </recommendedName>
</protein>
<dbReference type="InterPro" id="IPR041426">
    <property type="entry name" value="Mos1_HTH"/>
</dbReference>
<dbReference type="GO" id="GO:0003676">
    <property type="term" value="F:nucleic acid binding"/>
    <property type="evidence" value="ECO:0007669"/>
    <property type="project" value="InterPro"/>
</dbReference>
<dbReference type="PANTHER" id="PTHR46060:SF1">
    <property type="entry name" value="MARINER MOS1 TRANSPOSASE-LIKE PROTEIN"/>
    <property type="match status" value="1"/>
</dbReference>
<accession>A0A6P3WV60</accession>
<dbReference type="InterPro" id="IPR036397">
    <property type="entry name" value="RNaseH_sf"/>
</dbReference>
<dbReference type="AlphaFoldDB" id="A0A6P3WV60"/>
<reference evidence="3" key="1">
    <citation type="submission" date="2025-08" db="UniProtKB">
        <authorList>
            <consortium name="RefSeq"/>
        </authorList>
    </citation>
    <scope>IDENTIFICATION</scope>
</reference>